<protein>
    <recommendedName>
        <fullName evidence="2">DUF697 domain-containing protein</fullName>
    </recommendedName>
</protein>
<gene>
    <name evidence="1" type="ORF">SDC9_35134</name>
</gene>
<comment type="caution">
    <text evidence="1">The sequence shown here is derived from an EMBL/GenBank/DDBJ whole genome shotgun (WGS) entry which is preliminary data.</text>
</comment>
<sequence>MTKEIPIEDIDFDKEAEKICRWGAARASVIAVTPVLGTVALMANEVYMIMRLADAKGEKLEDGAIAGLLGSLGASFVGQTLFTLIPFTPVQIPLAIAITYGVGKAASAWLKAGQPADLAQFKEVFNEARDEGMAKFKEFSQMDSKDIPLGDESKKFKFASEPIFNKIKNQADTAADKVENTLADAWKWLQPLKEKSERWLTAQKWDAISHGGLTIPYSDVQEKLEKSLANSEFTLRGINYCDFAQIEVHIEHQKHGKIKLLLSTEEFTINSKEAYVRLRVKDFEVVDNDFAQLIVETMGTKLIMSIINAIFNETVLEKEDFTCNYYDSVLEVHFTQLVQNSKIVQISFMDKNILNFVQFVALIPTESGLLVKSNLRN</sequence>
<dbReference type="EMBL" id="VSSQ01000273">
    <property type="protein sequence ID" value="MPL89103.1"/>
    <property type="molecule type" value="Genomic_DNA"/>
</dbReference>
<dbReference type="AlphaFoldDB" id="A0A644VEN7"/>
<accession>A0A644VEN7</accession>
<organism evidence="1">
    <name type="scientific">bioreactor metagenome</name>
    <dbReference type="NCBI Taxonomy" id="1076179"/>
    <lineage>
        <taxon>unclassified sequences</taxon>
        <taxon>metagenomes</taxon>
        <taxon>ecological metagenomes</taxon>
    </lineage>
</organism>
<proteinExistence type="predicted"/>
<evidence type="ECO:0008006" key="2">
    <source>
        <dbReference type="Google" id="ProtNLM"/>
    </source>
</evidence>
<evidence type="ECO:0000313" key="1">
    <source>
        <dbReference type="EMBL" id="MPL89103.1"/>
    </source>
</evidence>
<name>A0A644VEN7_9ZZZZ</name>
<reference evidence="1" key="1">
    <citation type="submission" date="2019-08" db="EMBL/GenBank/DDBJ databases">
        <authorList>
            <person name="Kucharzyk K."/>
            <person name="Murdoch R.W."/>
            <person name="Higgins S."/>
            <person name="Loffler F."/>
        </authorList>
    </citation>
    <scope>NUCLEOTIDE SEQUENCE</scope>
</reference>